<dbReference type="Proteomes" id="UP001153269">
    <property type="component" value="Unassembled WGS sequence"/>
</dbReference>
<proteinExistence type="predicted"/>
<dbReference type="AlphaFoldDB" id="A0A9N7VCR2"/>
<dbReference type="EMBL" id="CADEAL010003891">
    <property type="protein sequence ID" value="CAB1446131.1"/>
    <property type="molecule type" value="Genomic_DNA"/>
</dbReference>
<reference evidence="1" key="1">
    <citation type="submission" date="2020-03" db="EMBL/GenBank/DDBJ databases">
        <authorList>
            <person name="Weist P."/>
        </authorList>
    </citation>
    <scope>NUCLEOTIDE SEQUENCE</scope>
</reference>
<evidence type="ECO:0000313" key="2">
    <source>
        <dbReference type="Proteomes" id="UP001153269"/>
    </source>
</evidence>
<gene>
    <name evidence="1" type="ORF">PLEPLA_LOCUS33870</name>
</gene>
<keyword evidence="2" id="KW-1185">Reference proteome</keyword>
<name>A0A9N7VCR2_PLEPL</name>
<evidence type="ECO:0000313" key="1">
    <source>
        <dbReference type="EMBL" id="CAB1446131.1"/>
    </source>
</evidence>
<protein>
    <submittedName>
        <fullName evidence="1">Uncharacterized protein</fullName>
    </submittedName>
</protein>
<organism evidence="1 2">
    <name type="scientific">Pleuronectes platessa</name>
    <name type="common">European plaice</name>
    <dbReference type="NCBI Taxonomy" id="8262"/>
    <lineage>
        <taxon>Eukaryota</taxon>
        <taxon>Metazoa</taxon>
        <taxon>Chordata</taxon>
        <taxon>Craniata</taxon>
        <taxon>Vertebrata</taxon>
        <taxon>Euteleostomi</taxon>
        <taxon>Actinopterygii</taxon>
        <taxon>Neopterygii</taxon>
        <taxon>Teleostei</taxon>
        <taxon>Neoteleostei</taxon>
        <taxon>Acanthomorphata</taxon>
        <taxon>Carangaria</taxon>
        <taxon>Pleuronectiformes</taxon>
        <taxon>Pleuronectoidei</taxon>
        <taxon>Pleuronectidae</taxon>
        <taxon>Pleuronectes</taxon>
    </lineage>
</organism>
<comment type="caution">
    <text evidence="1">The sequence shown here is derived from an EMBL/GenBank/DDBJ whole genome shotgun (WGS) entry which is preliminary data.</text>
</comment>
<accession>A0A9N7VCR2</accession>
<sequence>MRAAHIILRRTSSPHIIVRCISSSPHIVVPRTSSCGAHRPVAHFILRRASSPHIIVRCTWQGSTDVRESVRCSKWINTAVTPVRGSARCVYANERMRRKRGFSDF</sequence>